<protein>
    <submittedName>
        <fullName evidence="1">Archaeal enzymes of ATP-grasp superfamily</fullName>
    </submittedName>
</protein>
<proteinExistence type="predicted"/>
<dbReference type="SUPFAM" id="SSF159659">
    <property type="entry name" value="Cgl1923-like"/>
    <property type="match status" value="1"/>
</dbReference>
<dbReference type="PANTHER" id="PTHR35610:SF3">
    <property type="entry name" value="PROTEASOME ASSEMBLY CHAPERONE FAMILY PROTEIN"/>
    <property type="match status" value="1"/>
</dbReference>
<evidence type="ECO:0000313" key="1">
    <source>
        <dbReference type="EMBL" id="AIF01282.1"/>
    </source>
</evidence>
<dbReference type="InterPro" id="IPR038389">
    <property type="entry name" value="PSMG2_sf"/>
</dbReference>
<dbReference type="PANTHER" id="PTHR35610">
    <property type="entry name" value="3-ISOPROPYLMALATE DEHYDRATASE-RELATED"/>
    <property type="match status" value="1"/>
</dbReference>
<name>A0A075GH53_9EURY</name>
<dbReference type="AlphaFoldDB" id="A0A075GH53"/>
<organism evidence="1">
    <name type="scientific">uncultured marine group II/III euryarchaeote KM3_144_H10</name>
    <dbReference type="NCBI Taxonomy" id="1457880"/>
    <lineage>
        <taxon>Archaea</taxon>
        <taxon>Methanobacteriati</taxon>
        <taxon>Methanobacteriota</taxon>
        <taxon>environmental samples</taxon>
    </lineage>
</organism>
<sequence length="258" mass="27549">MSGENDNHGFPLVLHKDADPGSTGGVAICGFSNVGMVGSIATSHVVKALGLQQLGTVIDRDFPPVALIQNEVPQHPVRVYQGSGVGVFTSDLQFPGHTDVKFAETVLEWFTEGGFDRLFVIDGIVTGELGDKEEGELFGVASTESGRVGLRNANVEPVKQGIVAGISGWLLAEGDRRGFDVTALLAECNPMYPDARAAAIATEALSDLIDVDIPLDDLMADARRIEDNVRQMFELSKNLLPAPDAEFDVNDDADPMIN</sequence>
<dbReference type="Pfam" id="PF09754">
    <property type="entry name" value="PAC2"/>
    <property type="match status" value="1"/>
</dbReference>
<accession>A0A075GH53</accession>
<dbReference type="EMBL" id="KF900616">
    <property type="protein sequence ID" value="AIF01282.1"/>
    <property type="molecule type" value="Genomic_DNA"/>
</dbReference>
<dbReference type="InterPro" id="IPR019151">
    <property type="entry name" value="Proteasome_assmbl_chaperone_2"/>
</dbReference>
<dbReference type="Gene3D" id="3.40.50.10900">
    <property type="entry name" value="PAC-like subunit"/>
    <property type="match status" value="1"/>
</dbReference>
<reference evidence="1" key="1">
    <citation type="journal article" date="2014" name="Genome Biol. Evol.">
        <title>Pangenome evidence for extensive interdomain horizontal transfer affecting lineage core and shell genes in uncultured planktonic thaumarchaeota and euryarchaeota.</title>
        <authorList>
            <person name="Deschamps P."/>
            <person name="Zivanovic Y."/>
            <person name="Moreira D."/>
            <person name="Rodriguez-Valera F."/>
            <person name="Lopez-Garcia P."/>
        </authorList>
    </citation>
    <scope>NUCLEOTIDE SEQUENCE</scope>
</reference>